<dbReference type="SUPFAM" id="SSF53448">
    <property type="entry name" value="Nucleotide-diphospho-sugar transferases"/>
    <property type="match status" value="1"/>
</dbReference>
<dbReference type="Proteomes" id="UP000509702">
    <property type="component" value="Plasmid unnamed1"/>
</dbReference>
<dbReference type="KEGG" id="aoz:HUE56_00355"/>
<geneLocation type="plasmid" evidence="3 4">
    <name>unnamed1</name>
</geneLocation>
<name>A0A6N1AC08_9PROT</name>
<keyword evidence="3" id="KW-0808">Transferase</keyword>
<dbReference type="GO" id="GO:0016740">
    <property type="term" value="F:transferase activity"/>
    <property type="evidence" value="ECO:0007669"/>
    <property type="project" value="UniProtKB-KW"/>
</dbReference>
<dbReference type="EMBL" id="CP054615">
    <property type="protein sequence ID" value="QKS49000.1"/>
    <property type="molecule type" value="Genomic_DNA"/>
</dbReference>
<evidence type="ECO:0000313" key="4">
    <source>
        <dbReference type="Proteomes" id="UP000509702"/>
    </source>
</evidence>
<dbReference type="Gene3D" id="1.25.40.10">
    <property type="entry name" value="Tetratricopeptide repeat domain"/>
    <property type="match status" value="1"/>
</dbReference>
<feature type="region of interest" description="Disordered" evidence="1">
    <location>
        <begin position="254"/>
        <end position="275"/>
    </location>
</feature>
<keyword evidence="4" id="KW-1185">Reference proteome</keyword>
<proteinExistence type="predicted"/>
<gene>
    <name evidence="3" type="ORF">HUE56_00355</name>
</gene>
<reference evidence="3 4" key="1">
    <citation type="submission" date="2020-06" db="EMBL/GenBank/DDBJ databases">
        <title>Complete genome of Azosprillum oryzae KACC14407.</title>
        <authorList>
            <person name="Kim M."/>
            <person name="Park Y.-J."/>
            <person name="Shin J.-H."/>
        </authorList>
    </citation>
    <scope>NUCLEOTIDE SEQUENCE [LARGE SCALE GENOMIC DNA]</scope>
    <source>
        <strain evidence="3 4">KACC 14407</strain>
        <plasmid evidence="3 4">unnamed1</plasmid>
    </source>
</reference>
<feature type="domain" description="Glycosyltransferase 2-like" evidence="2">
    <location>
        <begin position="279"/>
        <end position="400"/>
    </location>
</feature>
<evidence type="ECO:0000256" key="1">
    <source>
        <dbReference type="SAM" id="MobiDB-lite"/>
    </source>
</evidence>
<dbReference type="SUPFAM" id="SSF48452">
    <property type="entry name" value="TPR-like"/>
    <property type="match status" value="1"/>
</dbReference>
<dbReference type="InterPro" id="IPR011990">
    <property type="entry name" value="TPR-like_helical_dom_sf"/>
</dbReference>
<evidence type="ECO:0000259" key="2">
    <source>
        <dbReference type="Pfam" id="PF00535"/>
    </source>
</evidence>
<dbReference type="Pfam" id="PF00535">
    <property type="entry name" value="Glycos_transf_2"/>
    <property type="match status" value="1"/>
</dbReference>
<evidence type="ECO:0000313" key="3">
    <source>
        <dbReference type="EMBL" id="QKS49000.1"/>
    </source>
</evidence>
<dbReference type="RefSeq" id="WP_174756940.1">
    <property type="nucleotide sequence ID" value="NZ_BSOV01000088.1"/>
</dbReference>
<dbReference type="InterPro" id="IPR029044">
    <property type="entry name" value="Nucleotide-diphossugar_trans"/>
</dbReference>
<accession>A0A6N1AC08</accession>
<dbReference type="CDD" id="cd00761">
    <property type="entry name" value="Glyco_tranf_GTA_type"/>
    <property type="match status" value="1"/>
</dbReference>
<keyword evidence="3" id="KW-0614">Plasmid</keyword>
<dbReference type="InterPro" id="IPR001173">
    <property type="entry name" value="Glyco_trans_2-like"/>
</dbReference>
<sequence length="615" mass="67541">MTSADDFVSQGMERYRGGDIAAAAAAYRLALCMDPASANAFHLLSICEIQLDRIEPALSCFRRLEAVGLRHEAIESNRRVAVQKASAVLASLPPGKALAEAASLAGAVLALDPGNPVLAFLFGGDDIDRGFVPRGLHRIAVVPADQRRRPPLLDAYNRIIVAAYDHGAGLLNGGKPVEALLTFAALAVLEPGHGQIASTLASAIRRTLREAVERHQSADLTGAVALYDAILAAVPGHPEASHLRRLADWRRGSWRPAGRTERPAPSTAHPPETSPPVLTICIPTYNRPDELVFQVENLMAQVLETGRRDIRILVSDNCSDERVERSVRIFERWNRAGAVLFEYHRNARNLGYDGNVMACFDRCVSGHIWILSDDDYVLPGTVARLCAVIDAHSPTLVFLNEPRDMGGVVGGMAFDGTLTTPAGTMVRLPLGRPLSLDAGDEQLRAAVVSHSFWLSRSVFRKSFRDYDAADLSGTSVAHIGLVNLSLVNDRQPTLYLTDQPMVMNMPHSVFSHNFIEVFVSGMHRLYGSPTMNFSPGVVRAVARENFRFLERFIDGTHPPHMTMRYRPRFFRLVRKKLEYGAGIGETLRFARDLLKYRASFRIRAGTGQPAKSTSI</sequence>
<dbReference type="Gene3D" id="3.90.550.10">
    <property type="entry name" value="Spore Coat Polysaccharide Biosynthesis Protein SpsA, Chain A"/>
    <property type="match status" value="1"/>
</dbReference>
<organism evidence="3 4">
    <name type="scientific">Azospirillum oryzae</name>
    <dbReference type="NCBI Taxonomy" id="286727"/>
    <lineage>
        <taxon>Bacteria</taxon>
        <taxon>Pseudomonadati</taxon>
        <taxon>Pseudomonadota</taxon>
        <taxon>Alphaproteobacteria</taxon>
        <taxon>Rhodospirillales</taxon>
        <taxon>Azospirillaceae</taxon>
        <taxon>Azospirillum</taxon>
    </lineage>
</organism>
<protein>
    <submittedName>
        <fullName evidence="3">Glycosyltransferase family 2 protein</fullName>
    </submittedName>
</protein>
<dbReference type="AlphaFoldDB" id="A0A6N1AC08"/>